<keyword evidence="4 8" id="KW-0479">Metal-binding</keyword>
<proteinExistence type="inferred from homology"/>
<evidence type="ECO:0000256" key="1">
    <source>
        <dbReference type="ARBA" id="ARBA00001033"/>
    </source>
</evidence>
<dbReference type="GO" id="GO:0006020">
    <property type="term" value="P:inositol metabolic process"/>
    <property type="evidence" value="ECO:0007669"/>
    <property type="project" value="TreeGrafter"/>
</dbReference>
<sequence>MHPMLNIAVRAARAAGKILVKQFDQGQPIDAVSKGPNDWVSEMDKAAEQAIISTIRKSYPEHGIIAEESGQQQGSDNDFQWVIDPLDGTTNYLRGIPHFCISIALLHKGSVQQGVVYDPIREELFSASRGAGAQLNGRRLRIDPKVELKGALLATGFPFKYKHKLPEYQQMFNNLFEHCADMRRPGAAALDLAYVAAGRFDGFFEMGLKPWDMLAGELMIREAGGIICDFSGGHNYVQSGNVVAGAPKVLKQMLPVMRKKPE</sequence>
<keyword evidence="6" id="KW-0805">Transcription regulation</keyword>
<dbReference type="GO" id="GO:0007165">
    <property type="term" value="P:signal transduction"/>
    <property type="evidence" value="ECO:0007669"/>
    <property type="project" value="TreeGrafter"/>
</dbReference>
<evidence type="ECO:0000256" key="3">
    <source>
        <dbReference type="ARBA" id="ARBA00009759"/>
    </source>
</evidence>
<comment type="catalytic activity">
    <reaction evidence="1 9">
        <text>a myo-inositol phosphate + H2O = myo-inositol + phosphate</text>
        <dbReference type="Rhea" id="RHEA:24056"/>
        <dbReference type="ChEBI" id="CHEBI:15377"/>
        <dbReference type="ChEBI" id="CHEBI:17268"/>
        <dbReference type="ChEBI" id="CHEBI:43474"/>
        <dbReference type="ChEBI" id="CHEBI:84139"/>
        <dbReference type="EC" id="3.1.3.25"/>
    </reaction>
</comment>
<reference evidence="11" key="1">
    <citation type="journal article" date="2018" name="Front. Microbiol.">
        <title>Genome-Based Analysis Reveals the Taxonomy and Diversity of the Family Idiomarinaceae.</title>
        <authorList>
            <person name="Liu Y."/>
            <person name="Lai Q."/>
            <person name="Shao Z."/>
        </authorList>
    </citation>
    <scope>NUCLEOTIDE SEQUENCE [LARGE SCALE GENOMIC DNA]</scope>
    <source>
        <strain evidence="11">SN-14</strain>
    </source>
</reference>
<comment type="similarity">
    <text evidence="3 9">Belongs to the inositol monophosphatase superfamily.</text>
</comment>
<feature type="binding site" evidence="8">
    <location>
        <position position="212"/>
    </location>
    <ligand>
        <name>Mg(2+)</name>
        <dbReference type="ChEBI" id="CHEBI:18420"/>
        <label>1</label>
        <note>catalytic</note>
    </ligand>
</feature>
<dbReference type="EMBL" id="PIPS01000001">
    <property type="protein sequence ID" value="RUO45260.1"/>
    <property type="molecule type" value="Genomic_DNA"/>
</dbReference>
<dbReference type="Proteomes" id="UP000286680">
    <property type="component" value="Unassembled WGS sequence"/>
</dbReference>
<evidence type="ECO:0000256" key="4">
    <source>
        <dbReference type="ARBA" id="ARBA00022723"/>
    </source>
</evidence>
<evidence type="ECO:0000313" key="11">
    <source>
        <dbReference type="Proteomes" id="UP000286680"/>
    </source>
</evidence>
<evidence type="ECO:0000256" key="6">
    <source>
        <dbReference type="ARBA" id="ARBA00022814"/>
    </source>
</evidence>
<dbReference type="InterPro" id="IPR000760">
    <property type="entry name" value="Inositol_monophosphatase-like"/>
</dbReference>
<keyword evidence="5 9" id="KW-0378">Hydrolase</keyword>
<dbReference type="Gene3D" id="3.40.190.80">
    <property type="match status" value="1"/>
</dbReference>
<keyword evidence="11" id="KW-1185">Reference proteome</keyword>
<name>A0AA94EHU8_9GAMM</name>
<comment type="caution">
    <text evidence="10">The sequence shown here is derived from an EMBL/GenBank/DDBJ whole genome shotgun (WGS) entry which is preliminary data.</text>
</comment>
<dbReference type="NCBIfam" id="NF008027">
    <property type="entry name" value="PRK10757.1"/>
    <property type="match status" value="1"/>
</dbReference>
<protein>
    <recommendedName>
        <fullName evidence="9">Inositol-1-monophosphatase</fullName>
        <ecNumber evidence="9">3.1.3.25</ecNumber>
    </recommendedName>
</protein>
<evidence type="ECO:0000256" key="2">
    <source>
        <dbReference type="ARBA" id="ARBA00001946"/>
    </source>
</evidence>
<evidence type="ECO:0000256" key="9">
    <source>
        <dbReference type="RuleBase" id="RU364068"/>
    </source>
</evidence>
<feature type="binding site" evidence="8">
    <location>
        <position position="86"/>
    </location>
    <ligand>
        <name>Mg(2+)</name>
        <dbReference type="ChEBI" id="CHEBI:18420"/>
        <label>1</label>
        <note>catalytic</note>
    </ligand>
</feature>
<keyword evidence="6" id="KW-0804">Transcription</keyword>
<organism evidence="10 11">
    <name type="scientific">Idiomarina aquatica</name>
    <dbReference type="NCBI Taxonomy" id="1327752"/>
    <lineage>
        <taxon>Bacteria</taxon>
        <taxon>Pseudomonadati</taxon>
        <taxon>Pseudomonadota</taxon>
        <taxon>Gammaproteobacteria</taxon>
        <taxon>Alteromonadales</taxon>
        <taxon>Idiomarinaceae</taxon>
        <taxon>Idiomarina</taxon>
    </lineage>
</organism>
<dbReference type="PRINTS" id="PR01959">
    <property type="entry name" value="SBIMPHPHTASE"/>
</dbReference>
<dbReference type="GO" id="GO:0046872">
    <property type="term" value="F:metal ion binding"/>
    <property type="evidence" value="ECO:0007669"/>
    <property type="project" value="UniProtKB-KW"/>
</dbReference>
<dbReference type="PANTHER" id="PTHR20854:SF4">
    <property type="entry name" value="INOSITOL-1-MONOPHOSPHATASE-RELATED"/>
    <property type="match status" value="1"/>
</dbReference>
<accession>A0AA94EHU8</accession>
<evidence type="ECO:0000256" key="7">
    <source>
        <dbReference type="ARBA" id="ARBA00022842"/>
    </source>
</evidence>
<dbReference type="EC" id="3.1.3.25" evidence="9"/>
<dbReference type="PANTHER" id="PTHR20854">
    <property type="entry name" value="INOSITOL MONOPHOSPHATASE"/>
    <property type="match status" value="1"/>
</dbReference>
<evidence type="ECO:0000256" key="5">
    <source>
        <dbReference type="ARBA" id="ARBA00022801"/>
    </source>
</evidence>
<dbReference type="FunFam" id="3.30.540.10:FF:000003">
    <property type="entry name" value="Inositol-1-monophosphatase"/>
    <property type="match status" value="1"/>
</dbReference>
<feature type="binding site" evidence="8">
    <location>
        <position position="87"/>
    </location>
    <ligand>
        <name>Mg(2+)</name>
        <dbReference type="ChEBI" id="CHEBI:18420"/>
        <label>1</label>
        <note>catalytic</note>
    </ligand>
</feature>
<dbReference type="PROSITE" id="PS00629">
    <property type="entry name" value="IMP_1"/>
    <property type="match status" value="1"/>
</dbReference>
<dbReference type="GO" id="GO:0031564">
    <property type="term" value="P:transcription antitermination"/>
    <property type="evidence" value="ECO:0007669"/>
    <property type="project" value="UniProtKB-KW"/>
</dbReference>
<keyword evidence="7 8" id="KW-0460">Magnesium</keyword>
<feature type="binding site" evidence="8">
    <location>
        <position position="84"/>
    </location>
    <ligand>
        <name>Mg(2+)</name>
        <dbReference type="ChEBI" id="CHEBI:18420"/>
        <label>1</label>
        <note>catalytic</note>
    </ligand>
</feature>
<comment type="cofactor">
    <cofactor evidence="2 8 9">
        <name>Mg(2+)</name>
        <dbReference type="ChEBI" id="CHEBI:18420"/>
    </cofactor>
</comment>
<dbReference type="AlphaFoldDB" id="A0AA94EHU8"/>
<dbReference type="Pfam" id="PF00459">
    <property type="entry name" value="Inositol_P"/>
    <property type="match status" value="1"/>
</dbReference>
<dbReference type="InterPro" id="IPR020583">
    <property type="entry name" value="Inositol_monoP_metal-BS"/>
</dbReference>
<feature type="binding site" evidence="8">
    <location>
        <position position="67"/>
    </location>
    <ligand>
        <name>Mg(2+)</name>
        <dbReference type="ChEBI" id="CHEBI:18420"/>
        <label>1</label>
        <note>catalytic</note>
    </ligand>
</feature>
<gene>
    <name evidence="10" type="ORF">CWE23_04415</name>
</gene>
<keyword evidence="6" id="KW-0889">Transcription antitermination</keyword>
<dbReference type="GO" id="GO:0008934">
    <property type="term" value="F:inositol monophosphate 1-phosphatase activity"/>
    <property type="evidence" value="ECO:0007669"/>
    <property type="project" value="InterPro"/>
</dbReference>
<dbReference type="CDD" id="cd01639">
    <property type="entry name" value="IMPase"/>
    <property type="match status" value="1"/>
</dbReference>
<dbReference type="SUPFAM" id="SSF56655">
    <property type="entry name" value="Carbohydrate phosphatase"/>
    <property type="match status" value="1"/>
</dbReference>
<evidence type="ECO:0000256" key="8">
    <source>
        <dbReference type="PIRSR" id="PIRSR600760-2"/>
    </source>
</evidence>
<evidence type="ECO:0000313" key="10">
    <source>
        <dbReference type="EMBL" id="RUO45260.1"/>
    </source>
</evidence>
<dbReference type="RefSeq" id="WP_105305685.1">
    <property type="nucleotide sequence ID" value="NZ_PIPS01000001.1"/>
</dbReference>
<dbReference type="PRINTS" id="PR00377">
    <property type="entry name" value="IMPHPHTASES"/>
</dbReference>
<dbReference type="Gene3D" id="3.30.540.10">
    <property type="entry name" value="Fructose-1,6-Bisphosphatase, subunit A, domain 1"/>
    <property type="match status" value="1"/>
</dbReference>
<dbReference type="InterPro" id="IPR033942">
    <property type="entry name" value="IMPase"/>
</dbReference>
<dbReference type="InterPro" id="IPR022337">
    <property type="entry name" value="Inositol_monophosphatase_SuhB"/>
</dbReference>